<evidence type="ECO:0000256" key="1">
    <source>
        <dbReference type="ARBA" id="ARBA00023125"/>
    </source>
</evidence>
<dbReference type="InterPro" id="IPR009057">
    <property type="entry name" value="Homeodomain-like_sf"/>
</dbReference>
<feature type="region of interest" description="Disordered" evidence="3">
    <location>
        <begin position="1"/>
        <end position="20"/>
    </location>
</feature>
<dbReference type="PROSITE" id="PS50977">
    <property type="entry name" value="HTH_TETR_2"/>
    <property type="match status" value="1"/>
</dbReference>
<dbReference type="RefSeq" id="WP_076460674.1">
    <property type="nucleotide sequence ID" value="NZ_FTMN01000001.1"/>
</dbReference>
<dbReference type="InterPro" id="IPR036271">
    <property type="entry name" value="Tet_transcr_reg_TetR-rel_C_sf"/>
</dbReference>
<dbReference type="Pfam" id="PF08362">
    <property type="entry name" value="TetR_C_3"/>
    <property type="match status" value="1"/>
</dbReference>
<dbReference type="SUPFAM" id="SSF46689">
    <property type="entry name" value="Homeodomain-like"/>
    <property type="match status" value="1"/>
</dbReference>
<evidence type="ECO:0000256" key="3">
    <source>
        <dbReference type="SAM" id="MobiDB-lite"/>
    </source>
</evidence>
<dbReference type="EMBL" id="FTMN01000001">
    <property type="protein sequence ID" value="SIP96191.1"/>
    <property type="molecule type" value="Genomic_DNA"/>
</dbReference>
<dbReference type="AlphaFoldDB" id="A0A1N6NVT5"/>
<organism evidence="5 6">
    <name type="scientific">Marinobacterium stanieri</name>
    <dbReference type="NCBI Taxonomy" id="49186"/>
    <lineage>
        <taxon>Bacteria</taxon>
        <taxon>Pseudomonadati</taxon>
        <taxon>Pseudomonadota</taxon>
        <taxon>Gammaproteobacteria</taxon>
        <taxon>Oceanospirillales</taxon>
        <taxon>Oceanospirillaceae</taxon>
        <taxon>Marinobacterium</taxon>
    </lineage>
</organism>
<dbReference type="eggNOG" id="COG1309">
    <property type="taxonomic scope" value="Bacteria"/>
</dbReference>
<reference evidence="5 6" key="1">
    <citation type="submission" date="2017-01" db="EMBL/GenBank/DDBJ databases">
        <authorList>
            <person name="Mah S.A."/>
            <person name="Swanson W.J."/>
            <person name="Moy G.W."/>
            <person name="Vacquier V.D."/>
        </authorList>
    </citation>
    <scope>NUCLEOTIDE SEQUENCE [LARGE SCALE GENOMIC DNA]</scope>
    <source>
        <strain evidence="5 6">DSM 7027</strain>
    </source>
</reference>
<dbReference type="SUPFAM" id="SSF48498">
    <property type="entry name" value="Tetracyclin repressor-like, C-terminal domain"/>
    <property type="match status" value="1"/>
</dbReference>
<evidence type="ECO:0000259" key="4">
    <source>
        <dbReference type="PROSITE" id="PS50977"/>
    </source>
</evidence>
<dbReference type="InterPro" id="IPR050109">
    <property type="entry name" value="HTH-type_TetR-like_transc_reg"/>
</dbReference>
<protein>
    <submittedName>
        <fullName evidence="5">Transcriptional regulator, TetR family</fullName>
    </submittedName>
</protein>
<dbReference type="GO" id="GO:0045892">
    <property type="term" value="P:negative regulation of DNA-templated transcription"/>
    <property type="evidence" value="ECO:0007669"/>
    <property type="project" value="InterPro"/>
</dbReference>
<proteinExistence type="predicted"/>
<keyword evidence="1 2" id="KW-0238">DNA-binding</keyword>
<dbReference type="InterPro" id="IPR013573">
    <property type="entry name" value="Tscrpt_reg_YcdC_C"/>
</dbReference>
<feature type="DNA-binding region" description="H-T-H motif" evidence="2">
    <location>
        <begin position="44"/>
        <end position="63"/>
    </location>
</feature>
<dbReference type="STRING" id="49186.SAMN05421647_101595"/>
<gene>
    <name evidence="5" type="ORF">SAMN05421647_101595</name>
</gene>
<dbReference type="InterPro" id="IPR001647">
    <property type="entry name" value="HTH_TetR"/>
</dbReference>
<dbReference type="GO" id="GO:0003677">
    <property type="term" value="F:DNA binding"/>
    <property type="evidence" value="ECO:0007669"/>
    <property type="project" value="UniProtKB-UniRule"/>
</dbReference>
<dbReference type="PANTHER" id="PTHR30328">
    <property type="entry name" value="TRANSCRIPTIONAL REPRESSOR"/>
    <property type="match status" value="1"/>
</dbReference>
<dbReference type="Pfam" id="PF00440">
    <property type="entry name" value="TetR_N"/>
    <property type="match status" value="1"/>
</dbReference>
<evidence type="ECO:0000256" key="2">
    <source>
        <dbReference type="PROSITE-ProRule" id="PRU00335"/>
    </source>
</evidence>
<dbReference type="Gene3D" id="1.10.10.60">
    <property type="entry name" value="Homeodomain-like"/>
    <property type="match status" value="1"/>
</dbReference>
<name>A0A1N6NVT5_9GAMM</name>
<dbReference type="PANTHER" id="PTHR30328:SF54">
    <property type="entry name" value="HTH-TYPE TRANSCRIPTIONAL REPRESSOR SCO4008"/>
    <property type="match status" value="1"/>
</dbReference>
<evidence type="ECO:0000313" key="6">
    <source>
        <dbReference type="Proteomes" id="UP000186895"/>
    </source>
</evidence>
<dbReference type="PRINTS" id="PR00455">
    <property type="entry name" value="HTHTETR"/>
</dbReference>
<dbReference type="Proteomes" id="UP000186895">
    <property type="component" value="Unassembled WGS sequence"/>
</dbReference>
<dbReference type="Gene3D" id="1.10.357.10">
    <property type="entry name" value="Tetracycline Repressor, domain 2"/>
    <property type="match status" value="1"/>
</dbReference>
<evidence type="ECO:0000313" key="5">
    <source>
        <dbReference type="EMBL" id="SIP96191.1"/>
    </source>
</evidence>
<sequence length="217" mass="24589">MPISAEETVEQKPRRRSRIREAHEATVLSAAEGLFAMNGYNGTSIEAIADKAGMSKQNLLYYFPSKEVLYKRVLSNILSLWVDKMQLLEQQGKEPADMVRNYIQGKVEMSRTNPDASKVFAIEIINGAPYLKEYLQNHLLPVLEEDVKLVRSWIAEGRIDAVDPYHLFFLIWSATQTYADFSAQVSLSLGKDSLDDEDFQNAIDFLTHVIIKGLGMK</sequence>
<accession>A0A1N6NVT5</accession>
<keyword evidence="6" id="KW-1185">Reference proteome</keyword>
<feature type="domain" description="HTH tetR-type" evidence="4">
    <location>
        <begin position="21"/>
        <end position="81"/>
    </location>
</feature>